<gene>
    <name evidence="4" type="ORF">MM171A00522_0012</name>
</gene>
<dbReference type="GO" id="GO:0005524">
    <property type="term" value="F:ATP binding"/>
    <property type="evidence" value="ECO:0007669"/>
    <property type="project" value="InterPro"/>
</dbReference>
<dbReference type="PANTHER" id="PTHR45674">
    <property type="entry name" value="DNA LIGASE 1/3 FAMILY MEMBER"/>
    <property type="match status" value="1"/>
</dbReference>
<sequence length="2032" mass="228547">MPFAGYKDFKDCENKNQDKTDPSAFCAWLERKVASGSLELGAKTNPAMLYGLYRLELMAEALLGMELLTKENAEKALKGDQIWKSAPDAVVIDDHRWVHVWSNAVKGGGKSFLTKAQLRRLHNMIVDELARRRLDSGLHHKSPLPFGALKLGDKLSLFLASRKEFMLDPAFISLIGSSLAGKEDPEDLDVLIRASKHSVFDETIEDILSGIKNLDLVWDPSGPNGPYIPAYELWARPVENSVPMEPKYLIQPMSPIPPAIPTRELTQASVYSLFEDSYYVEPIEGMRLMIHRKENDLMAFDKDLEESDIPGEIADELLGLEDPKSFMLDGFLTRKNGQPVYYLIDMPWWRESEHINQTAELRRHFMKKLPEMEYVKSNNSKYFSNRADTVNYLKEEEGPFLLIPGMSKYPINGSADWLTYSNIGQLSLAQGADDQIKKLVDDGEWESKSADERFSLMTKRKKVEPLYPFAQLKTTKKGYSTREVFGIKSVKTLAEEIFKVPSKQATEAKIDGFRVQAHRNRGEVKLFTESGHEITHTLPGVVESAKQLPANSFVLDTEATPYGEDFMNLGRAAAAPAFAKGATKAVDDSRWALHVFDILYIDGEDIHNLPYEERRQRLRGIELPVKDVPKKDEDFRTKLWENNVNWATSAEQMIKFAEQANKVPGSEGAMFKQADSKYRLSGNTPLWSKMKQSYEIDALVVGMRKEGETYTYAGAIGPVTPPKEAKLETVPVDVKNYGAFVKYKGKVYTIAGNTFNTNIKAPLGGIIRVTVKDVRKIDDKAYHWFHPQVLEAREDKTQPDPLETAETISESAKAQQRVKKGAYLSNARFAEESSIKCCKAPWTIIKGDDGGWIYLENNENLVKSLKELDVDCLYASAMDRGIANNLLEAGINFELTAAPTVADFTGRRTYLESDWPPAQVIVNGSAFSEFYSAVRSHPDFHMRLSCGAAFPIPTANIKKLADPYVIYPDEKGSWKYVIQFHIRGLSVHADFRAEINKNQLVGWTLNLGKSLLKPLLRRIDDRILQKVGLTKTQLKDMEIKEVSGKLQSTKDGKALMKQLSDKTQKLSHGQLKTLSNELWDEEVIPILEAPTEKILTQRKAVEPHEWLTYKGEVPAGAVGATSELEGVFIIMDTGVVEFGAQKPWFHEYFLEGKIKRKMVVRKIPTRKDWKVKQSFAWLTFFTKPGDMPYTISKRAVKQGWAPPQGISALPKSIRKQIPDNLQYWRAKNAKEIRDELVKEISKKEVTLKLAAGLQFTIKRVWHKGPEVRRGMPIVRYWLLLHDGEKVIDAWDFGKDADPTENLNILARRRDAKGFEALLKTTGEIPPNHPASYTKRLPNNFDTSDQGKATIISDENNMLRLRLNGNQLKGLYVLIKSDPGGDSWVFQKAELPEPKKAMLLQTAECETGYCTQTRIMKLSAKDFEYEKVGNLLFLKGPAIKPGEVIPMDGKPSYFTKEGIKRLWPSMYRQPIVVLHGDLKGDVIGFVDEIHYDGETGWGWVDRGIIFHPLGMKMILEGKLPAFSIEVIPQAVWDPEHQHDRVIGGQCVALAVVPKGACVTCNYTEATMGEIAIKPGQVYKFGMVLEDYLQEQYWSRGLSTQEIANREGIPRSTIESYMKQATIPRRSYIEARRLRSVREATVRKFGGRVVLTALGTGAYTDNRDDCPQCTDARTGGKSVRNLTASLFSVGAEHLLINAPPGISGMLGIKKLKPNYVLIEHIHEDAIGGLHELKVLKPAVFATAEAWDWLRKNYRSVSKQKGDFDDIYGFSRYVIKPGQAFALGSAYTVSPHKIAHAKKGDPDTLGFKIDLGDQKIWHGSGVLNIPDHKKTLGDVDIYVGDGSSLTRDVSSGDDYGHASMEKQIKWAQEAGIGKIYFTQIGHVELTHEELQKKLRAVAVNAEPLFDSMEIGIGGASAGAYHQAKTAQEILSGERKIIVRAKPYSEYARQVILLLDESNVHGLYIEGFPDGPIPAETVKEMKVEHLMADAEWKKEIGDADNVWVYHPRVLKRFDPPRKYNPVTPAGPYIHDVKMLN</sequence>
<name>A0A6M3LYJ4_9ZZZZ</name>
<dbReference type="InterPro" id="IPR001279">
    <property type="entry name" value="Metallo-B-lactamas"/>
</dbReference>
<feature type="domain" description="ATP-dependent DNA ligase family profile" evidence="3">
    <location>
        <begin position="584"/>
        <end position="694"/>
    </location>
</feature>
<dbReference type="InterPro" id="IPR036866">
    <property type="entry name" value="RibonucZ/Hydroxyglut_hydro"/>
</dbReference>
<keyword evidence="2 4" id="KW-0436">Ligase</keyword>
<evidence type="ECO:0000259" key="3">
    <source>
        <dbReference type="PROSITE" id="PS50160"/>
    </source>
</evidence>
<dbReference type="GO" id="GO:0006281">
    <property type="term" value="P:DNA repair"/>
    <property type="evidence" value="ECO:0007669"/>
    <property type="project" value="InterPro"/>
</dbReference>
<reference evidence="4" key="1">
    <citation type="submission" date="2020-03" db="EMBL/GenBank/DDBJ databases">
        <title>The deep terrestrial virosphere.</title>
        <authorList>
            <person name="Holmfeldt K."/>
            <person name="Nilsson E."/>
            <person name="Simone D."/>
            <person name="Lopez-Fernandez M."/>
            <person name="Wu X."/>
            <person name="de Brujin I."/>
            <person name="Lundin D."/>
            <person name="Andersson A."/>
            <person name="Bertilsson S."/>
            <person name="Dopson M."/>
        </authorList>
    </citation>
    <scope>NUCLEOTIDE SEQUENCE</scope>
    <source>
        <strain evidence="4">MM171A00522</strain>
    </source>
</reference>
<dbReference type="Gene3D" id="3.60.15.10">
    <property type="entry name" value="Ribonuclease Z/Hydroxyacylglutathione hydrolase-like"/>
    <property type="match status" value="1"/>
</dbReference>
<dbReference type="GO" id="GO:0006310">
    <property type="term" value="P:DNA recombination"/>
    <property type="evidence" value="ECO:0007669"/>
    <property type="project" value="InterPro"/>
</dbReference>
<dbReference type="GO" id="GO:0003910">
    <property type="term" value="F:DNA ligase (ATP) activity"/>
    <property type="evidence" value="ECO:0007669"/>
    <property type="project" value="InterPro"/>
</dbReference>
<accession>A0A6M3LYJ4</accession>
<evidence type="ECO:0000256" key="2">
    <source>
        <dbReference type="ARBA" id="ARBA00022598"/>
    </source>
</evidence>
<comment type="similarity">
    <text evidence="1">Belongs to the ATP-dependent DNA ligase family.</text>
</comment>
<dbReference type="EMBL" id="MT143690">
    <property type="protein sequence ID" value="QJB00348.1"/>
    <property type="molecule type" value="Genomic_DNA"/>
</dbReference>
<evidence type="ECO:0000313" key="4">
    <source>
        <dbReference type="EMBL" id="QJB00348.1"/>
    </source>
</evidence>
<evidence type="ECO:0000256" key="1">
    <source>
        <dbReference type="ARBA" id="ARBA00007572"/>
    </source>
</evidence>
<dbReference type="InterPro" id="IPR012310">
    <property type="entry name" value="DNA_ligase_ATP-dep_cent"/>
</dbReference>
<dbReference type="PANTHER" id="PTHR45674:SF4">
    <property type="entry name" value="DNA LIGASE 1"/>
    <property type="match status" value="1"/>
</dbReference>
<dbReference type="Gene3D" id="3.30.470.30">
    <property type="entry name" value="DNA ligase/mRNA capping enzyme"/>
    <property type="match status" value="1"/>
</dbReference>
<organism evidence="4">
    <name type="scientific">viral metagenome</name>
    <dbReference type="NCBI Taxonomy" id="1070528"/>
    <lineage>
        <taxon>unclassified sequences</taxon>
        <taxon>metagenomes</taxon>
        <taxon>organismal metagenomes</taxon>
    </lineage>
</organism>
<dbReference type="InterPro" id="IPR050191">
    <property type="entry name" value="ATP-dep_DNA_ligase"/>
</dbReference>
<dbReference type="Pfam" id="PF01068">
    <property type="entry name" value="DNA_ligase_A_M"/>
    <property type="match status" value="1"/>
</dbReference>
<protein>
    <submittedName>
        <fullName evidence="4">Putative DNA ligase domain protein</fullName>
    </submittedName>
</protein>
<proteinExistence type="inferred from homology"/>
<dbReference type="SUPFAM" id="SSF56281">
    <property type="entry name" value="Metallo-hydrolase/oxidoreductase"/>
    <property type="match status" value="1"/>
</dbReference>
<dbReference type="SUPFAM" id="SSF56091">
    <property type="entry name" value="DNA ligase/mRNA capping enzyme, catalytic domain"/>
    <property type="match status" value="2"/>
</dbReference>
<dbReference type="PROSITE" id="PS50160">
    <property type="entry name" value="DNA_LIGASE_A3"/>
    <property type="match status" value="1"/>
</dbReference>
<dbReference type="Pfam" id="PF12706">
    <property type="entry name" value="Lactamase_B_2"/>
    <property type="match status" value="1"/>
</dbReference>